<keyword evidence="2" id="KW-0472">Membrane</keyword>
<sequence>MSTRKSSPSAGEAVAPKTADLSSTPSVAAAAAAPSRRSNRKPAKRGSPTAEQYAPAKQHTPTTLSLGQVYVLLAVLLVGMFVLSAALLAYVDRRLPPAELHHRTTASLEEDVRRQVETILSDYWKSNIDKLSADLLAHTRRAAPELR</sequence>
<dbReference type="AlphaFoldDB" id="A0A182U8Y7"/>
<dbReference type="EnsemblMetazoa" id="AMEC016103-RA">
    <property type="protein sequence ID" value="AMEC016103-PA"/>
    <property type="gene ID" value="AMEC016103"/>
</dbReference>
<feature type="compositionally biased region" description="Low complexity" evidence="1">
    <location>
        <begin position="22"/>
        <end position="36"/>
    </location>
</feature>
<keyword evidence="2" id="KW-0812">Transmembrane</keyword>
<reference evidence="4" key="1">
    <citation type="submission" date="2014-01" db="EMBL/GenBank/DDBJ databases">
        <title>The Genome Sequence of Anopheles melas CM1001059_A (V2).</title>
        <authorList>
            <consortium name="The Broad Institute Genomics Platform"/>
            <person name="Neafsey D.E."/>
            <person name="Besansky N."/>
            <person name="Howell P."/>
            <person name="Walton C."/>
            <person name="Young S.K."/>
            <person name="Zeng Q."/>
            <person name="Gargeya S."/>
            <person name="Fitzgerald M."/>
            <person name="Haas B."/>
            <person name="Abouelleil A."/>
            <person name="Allen A.W."/>
            <person name="Alvarado L."/>
            <person name="Arachchi H.M."/>
            <person name="Berlin A.M."/>
            <person name="Chapman S.B."/>
            <person name="Gainer-Dewar J."/>
            <person name="Goldberg J."/>
            <person name="Griggs A."/>
            <person name="Gujja S."/>
            <person name="Hansen M."/>
            <person name="Howarth C."/>
            <person name="Imamovic A."/>
            <person name="Ireland A."/>
            <person name="Larimer J."/>
            <person name="McCowan C."/>
            <person name="Murphy C."/>
            <person name="Pearson M."/>
            <person name="Poon T.W."/>
            <person name="Priest M."/>
            <person name="Roberts A."/>
            <person name="Saif S."/>
            <person name="Shea T."/>
            <person name="Sisk P."/>
            <person name="Sykes S."/>
            <person name="Wortman J."/>
            <person name="Nusbaum C."/>
            <person name="Birren B."/>
        </authorList>
    </citation>
    <scope>NUCLEOTIDE SEQUENCE [LARGE SCALE GENOMIC DNA]</scope>
    <source>
        <strain evidence="4">CM1001059</strain>
    </source>
</reference>
<accession>A0A182U8Y7</accession>
<dbReference type="Proteomes" id="UP000075902">
    <property type="component" value="Unassembled WGS sequence"/>
</dbReference>
<proteinExistence type="predicted"/>
<feature type="region of interest" description="Disordered" evidence="1">
    <location>
        <begin position="1"/>
        <end position="59"/>
    </location>
</feature>
<reference evidence="3" key="2">
    <citation type="submission" date="2020-05" db="UniProtKB">
        <authorList>
            <consortium name="EnsemblMetazoa"/>
        </authorList>
    </citation>
    <scope>IDENTIFICATION</scope>
    <source>
        <strain evidence="3">CM1001059</strain>
    </source>
</reference>
<evidence type="ECO:0000313" key="3">
    <source>
        <dbReference type="EnsemblMetazoa" id="AMEC016103-PA"/>
    </source>
</evidence>
<protein>
    <submittedName>
        <fullName evidence="3">Uncharacterized protein</fullName>
    </submittedName>
</protein>
<keyword evidence="2" id="KW-1133">Transmembrane helix</keyword>
<keyword evidence="4" id="KW-1185">Reference proteome</keyword>
<evidence type="ECO:0000256" key="2">
    <source>
        <dbReference type="SAM" id="Phobius"/>
    </source>
</evidence>
<name>A0A182U8Y7_9DIPT</name>
<dbReference type="VEuPathDB" id="VectorBase:AMEC016103"/>
<evidence type="ECO:0000313" key="4">
    <source>
        <dbReference type="Proteomes" id="UP000075902"/>
    </source>
</evidence>
<organism evidence="3 4">
    <name type="scientific">Anopheles melas</name>
    <dbReference type="NCBI Taxonomy" id="34690"/>
    <lineage>
        <taxon>Eukaryota</taxon>
        <taxon>Metazoa</taxon>
        <taxon>Ecdysozoa</taxon>
        <taxon>Arthropoda</taxon>
        <taxon>Hexapoda</taxon>
        <taxon>Insecta</taxon>
        <taxon>Pterygota</taxon>
        <taxon>Neoptera</taxon>
        <taxon>Endopterygota</taxon>
        <taxon>Diptera</taxon>
        <taxon>Nematocera</taxon>
        <taxon>Culicoidea</taxon>
        <taxon>Culicidae</taxon>
        <taxon>Anophelinae</taxon>
        <taxon>Anopheles</taxon>
    </lineage>
</organism>
<feature type="transmembrane region" description="Helical" evidence="2">
    <location>
        <begin position="69"/>
        <end position="91"/>
    </location>
</feature>
<evidence type="ECO:0000256" key="1">
    <source>
        <dbReference type="SAM" id="MobiDB-lite"/>
    </source>
</evidence>